<protein>
    <submittedName>
        <fullName evidence="9">Surface polysaccharide O-acyltransferase, integral membrane enzyme</fullName>
    </submittedName>
</protein>
<sequence length="330" mass="37081">MIKNEYWCTNLRTLAMFMVISLHSSGIWQYGNPSSLNWNVANLINSLSRPAVPFFFMLTGFLLYGKKPQSFIDFARHRFGRILPSFIGVSVVAICYRVLHGEVITISIFWQMLYIPQFYHLWFFYAISVVYLTIWIFRPSNVAPVAGATGCLVLILIVGGSLAQFLSSWAIRSETFAAYIFYAMAGYYIGNIPKNNYALVGSMAVGTISLLTVAVITRSSSLQAGATIQTWYEYTSLPVVIGSFCMFYGLRHVLDCFRPNAVVEYFSSASLFVYCFHPFMIDAGHAKFPSLFIWRSAALGILSVTFFCAVSLTVAYTSWNIIAAAVQRQK</sequence>
<evidence type="ECO:0000313" key="10">
    <source>
        <dbReference type="Proteomes" id="UP000182894"/>
    </source>
</evidence>
<reference evidence="10" key="1">
    <citation type="submission" date="2016-10" db="EMBL/GenBank/DDBJ databases">
        <authorList>
            <person name="Varghese N."/>
            <person name="Submissions S."/>
        </authorList>
    </citation>
    <scope>NUCLEOTIDE SEQUENCE [LARGE SCALE GENOMIC DNA]</scope>
    <source>
        <strain evidence="10">ATCC 700689</strain>
    </source>
</reference>
<comment type="subcellular location">
    <subcellularLocation>
        <location evidence="1">Cell membrane</location>
        <topology evidence="1">Multi-pass membrane protein</topology>
    </subcellularLocation>
</comment>
<keyword evidence="6 7" id="KW-0472">Membrane</keyword>
<evidence type="ECO:0000256" key="6">
    <source>
        <dbReference type="ARBA" id="ARBA00023136"/>
    </source>
</evidence>
<dbReference type="STRING" id="89065.SAMN05216605_10649"/>
<dbReference type="PANTHER" id="PTHR40074:SF2">
    <property type="entry name" value="O-ACETYLTRANSFERASE WECH"/>
    <property type="match status" value="1"/>
</dbReference>
<dbReference type="GO" id="GO:0009246">
    <property type="term" value="P:enterobacterial common antigen biosynthetic process"/>
    <property type="evidence" value="ECO:0007669"/>
    <property type="project" value="TreeGrafter"/>
</dbReference>
<evidence type="ECO:0000259" key="8">
    <source>
        <dbReference type="Pfam" id="PF01757"/>
    </source>
</evidence>
<feature type="transmembrane region" description="Helical" evidence="7">
    <location>
        <begin position="144"/>
        <end position="163"/>
    </location>
</feature>
<dbReference type="GO" id="GO:0005886">
    <property type="term" value="C:plasma membrane"/>
    <property type="evidence" value="ECO:0007669"/>
    <property type="project" value="UniProtKB-SubCell"/>
</dbReference>
<dbReference type="RefSeq" id="WP_074752916.1">
    <property type="nucleotide sequence ID" value="NZ_FNCO01000006.1"/>
</dbReference>
<keyword evidence="10" id="KW-1185">Reference proteome</keyword>
<evidence type="ECO:0000313" key="9">
    <source>
        <dbReference type="EMBL" id="SDH35857.1"/>
    </source>
</evidence>
<keyword evidence="9" id="KW-0012">Acyltransferase</keyword>
<dbReference type="OrthoDB" id="1072135at2"/>
<accession>A0A1G8BRQ2</accession>
<dbReference type="Pfam" id="PF01757">
    <property type="entry name" value="Acyl_transf_3"/>
    <property type="match status" value="1"/>
</dbReference>
<feature type="transmembrane region" description="Helical" evidence="7">
    <location>
        <begin position="119"/>
        <end position="137"/>
    </location>
</feature>
<keyword evidence="4 7" id="KW-0812">Transmembrane</keyword>
<organism evidence="9 10">
    <name type="scientific">Pseudomonas abietaniphila</name>
    <dbReference type="NCBI Taxonomy" id="89065"/>
    <lineage>
        <taxon>Bacteria</taxon>
        <taxon>Pseudomonadati</taxon>
        <taxon>Pseudomonadota</taxon>
        <taxon>Gammaproteobacteria</taxon>
        <taxon>Pseudomonadales</taxon>
        <taxon>Pseudomonadaceae</taxon>
        <taxon>Pseudomonas</taxon>
    </lineage>
</organism>
<feature type="transmembrane region" description="Helical" evidence="7">
    <location>
        <begin position="262"/>
        <end position="281"/>
    </location>
</feature>
<evidence type="ECO:0000256" key="2">
    <source>
        <dbReference type="ARBA" id="ARBA00007400"/>
    </source>
</evidence>
<feature type="transmembrane region" description="Helical" evidence="7">
    <location>
        <begin position="79"/>
        <end position="99"/>
    </location>
</feature>
<evidence type="ECO:0000256" key="7">
    <source>
        <dbReference type="SAM" id="Phobius"/>
    </source>
</evidence>
<gene>
    <name evidence="9" type="ORF">SAMN05216605_10649</name>
</gene>
<evidence type="ECO:0000256" key="5">
    <source>
        <dbReference type="ARBA" id="ARBA00022989"/>
    </source>
</evidence>
<dbReference type="InterPro" id="IPR002656">
    <property type="entry name" value="Acyl_transf_3_dom"/>
</dbReference>
<feature type="transmembrane region" description="Helical" evidence="7">
    <location>
        <begin position="51"/>
        <end position="67"/>
    </location>
</feature>
<feature type="transmembrane region" description="Helical" evidence="7">
    <location>
        <begin position="231"/>
        <end position="250"/>
    </location>
</feature>
<evidence type="ECO:0000256" key="1">
    <source>
        <dbReference type="ARBA" id="ARBA00004651"/>
    </source>
</evidence>
<comment type="similarity">
    <text evidence="2">Belongs to the acyltransferase 3 family.</text>
</comment>
<feature type="transmembrane region" description="Helical" evidence="7">
    <location>
        <begin position="169"/>
        <end position="190"/>
    </location>
</feature>
<keyword evidence="9" id="KW-0808">Transferase</keyword>
<keyword evidence="3" id="KW-1003">Cell membrane</keyword>
<feature type="transmembrane region" description="Helical" evidence="7">
    <location>
        <begin position="197"/>
        <end position="219"/>
    </location>
</feature>
<evidence type="ECO:0000256" key="4">
    <source>
        <dbReference type="ARBA" id="ARBA00022692"/>
    </source>
</evidence>
<dbReference type="GO" id="GO:0016413">
    <property type="term" value="F:O-acetyltransferase activity"/>
    <property type="evidence" value="ECO:0007669"/>
    <property type="project" value="TreeGrafter"/>
</dbReference>
<name>A0A1G8BRQ2_9PSED</name>
<dbReference type="EMBL" id="FNCO01000006">
    <property type="protein sequence ID" value="SDH35857.1"/>
    <property type="molecule type" value="Genomic_DNA"/>
</dbReference>
<dbReference type="AlphaFoldDB" id="A0A1G8BRQ2"/>
<keyword evidence="5 7" id="KW-1133">Transmembrane helix</keyword>
<feature type="transmembrane region" description="Helical" evidence="7">
    <location>
        <begin position="12"/>
        <end position="31"/>
    </location>
</feature>
<dbReference type="Proteomes" id="UP000182894">
    <property type="component" value="Unassembled WGS sequence"/>
</dbReference>
<dbReference type="PANTHER" id="PTHR40074">
    <property type="entry name" value="O-ACETYLTRANSFERASE WECH"/>
    <property type="match status" value="1"/>
</dbReference>
<feature type="transmembrane region" description="Helical" evidence="7">
    <location>
        <begin position="301"/>
        <end position="326"/>
    </location>
</feature>
<evidence type="ECO:0000256" key="3">
    <source>
        <dbReference type="ARBA" id="ARBA00022475"/>
    </source>
</evidence>
<feature type="domain" description="Acyltransferase 3" evidence="8">
    <location>
        <begin position="6"/>
        <end position="317"/>
    </location>
</feature>
<proteinExistence type="inferred from homology"/>